<evidence type="ECO:0000313" key="1">
    <source>
        <dbReference type="EMBL" id="SVA50252.1"/>
    </source>
</evidence>
<dbReference type="EMBL" id="UINC01011379">
    <property type="protein sequence ID" value="SVA50252.1"/>
    <property type="molecule type" value="Genomic_DNA"/>
</dbReference>
<name>A0A381WCR3_9ZZZZ</name>
<reference evidence="1" key="1">
    <citation type="submission" date="2018-05" db="EMBL/GenBank/DDBJ databases">
        <authorList>
            <person name="Lanie J.A."/>
            <person name="Ng W.-L."/>
            <person name="Kazmierczak K.M."/>
            <person name="Andrzejewski T.M."/>
            <person name="Davidsen T.M."/>
            <person name="Wayne K.J."/>
            <person name="Tettelin H."/>
            <person name="Glass J.I."/>
            <person name="Rusch D."/>
            <person name="Podicherti R."/>
            <person name="Tsui H.-C.T."/>
            <person name="Winkler M.E."/>
        </authorList>
    </citation>
    <scope>NUCLEOTIDE SEQUENCE</scope>
</reference>
<dbReference type="AlphaFoldDB" id="A0A381WCR3"/>
<accession>A0A381WCR3</accession>
<organism evidence="1">
    <name type="scientific">marine metagenome</name>
    <dbReference type="NCBI Taxonomy" id="408172"/>
    <lineage>
        <taxon>unclassified sequences</taxon>
        <taxon>metagenomes</taxon>
        <taxon>ecological metagenomes</taxon>
    </lineage>
</organism>
<proteinExistence type="predicted"/>
<protein>
    <submittedName>
        <fullName evidence="1">Uncharacterized protein</fullName>
    </submittedName>
</protein>
<gene>
    <name evidence="1" type="ORF">METZ01_LOCUS103106</name>
</gene>
<sequence length="58" mass="6734">MTQFVERYALLLVLKSTVFTARPRNNSCKWRTTLTYACPDVCHNGMWPSLPTVNPTRF</sequence>